<dbReference type="Proteomes" id="UP000077202">
    <property type="component" value="Unassembled WGS sequence"/>
</dbReference>
<dbReference type="AlphaFoldDB" id="A0A176VF22"/>
<sequence>MRPVLMLESLERKGTLHHKGEKGPATWEGGAEQSRGVGRELGAGPGGAGLGLAWLLSPNRQRSRRGGGEEGGGRGDQELRFEQRRGKERRGEGPGTEVVVE</sequence>
<reference evidence="2" key="1">
    <citation type="submission" date="2016-03" db="EMBL/GenBank/DDBJ databases">
        <title>Mechanisms controlling the formation of the plant cell surface in tip-growing cells are functionally conserved among land plants.</title>
        <authorList>
            <person name="Honkanen S."/>
            <person name="Jones V.A."/>
            <person name="Morieri G."/>
            <person name="Champion C."/>
            <person name="Hetherington A.J."/>
            <person name="Kelly S."/>
            <person name="Saint-Marcoux D."/>
            <person name="Proust H."/>
            <person name="Prescott H."/>
            <person name="Dolan L."/>
        </authorList>
    </citation>
    <scope>NUCLEOTIDE SEQUENCE [LARGE SCALE GENOMIC DNA]</scope>
    <source>
        <tissue evidence="2">Whole gametophyte</tissue>
    </source>
</reference>
<organism evidence="2 3">
    <name type="scientific">Marchantia polymorpha subsp. ruderalis</name>
    <dbReference type="NCBI Taxonomy" id="1480154"/>
    <lineage>
        <taxon>Eukaryota</taxon>
        <taxon>Viridiplantae</taxon>
        <taxon>Streptophyta</taxon>
        <taxon>Embryophyta</taxon>
        <taxon>Marchantiophyta</taxon>
        <taxon>Marchantiopsida</taxon>
        <taxon>Marchantiidae</taxon>
        <taxon>Marchantiales</taxon>
        <taxon>Marchantiaceae</taxon>
        <taxon>Marchantia</taxon>
    </lineage>
</organism>
<keyword evidence="3" id="KW-1185">Reference proteome</keyword>
<feature type="compositionally biased region" description="Gly residues" evidence="1">
    <location>
        <begin position="39"/>
        <end position="50"/>
    </location>
</feature>
<proteinExistence type="predicted"/>
<evidence type="ECO:0000256" key="1">
    <source>
        <dbReference type="SAM" id="MobiDB-lite"/>
    </source>
</evidence>
<evidence type="ECO:0000313" key="2">
    <source>
        <dbReference type="EMBL" id="OAE19043.1"/>
    </source>
</evidence>
<name>A0A176VF22_MARPO</name>
<feature type="region of interest" description="Disordered" evidence="1">
    <location>
        <begin position="11"/>
        <end position="101"/>
    </location>
</feature>
<gene>
    <name evidence="2" type="ORF">AXG93_2839s1390</name>
</gene>
<accession>A0A176VF22</accession>
<evidence type="ECO:0000313" key="3">
    <source>
        <dbReference type="Proteomes" id="UP000077202"/>
    </source>
</evidence>
<dbReference type="EMBL" id="LVLJ01003949">
    <property type="protein sequence ID" value="OAE19043.1"/>
    <property type="molecule type" value="Genomic_DNA"/>
</dbReference>
<feature type="compositionally biased region" description="Basic and acidic residues" evidence="1">
    <location>
        <begin position="66"/>
        <end position="92"/>
    </location>
</feature>
<comment type="caution">
    <text evidence="2">The sequence shown here is derived from an EMBL/GenBank/DDBJ whole genome shotgun (WGS) entry which is preliminary data.</text>
</comment>
<protein>
    <submittedName>
        <fullName evidence="2">Uncharacterized protein</fullName>
    </submittedName>
</protein>